<dbReference type="OMA" id="FLNCPAN"/>
<evidence type="ECO:0000256" key="8">
    <source>
        <dbReference type="ARBA" id="ARBA00023004"/>
    </source>
</evidence>
<dbReference type="Gene3D" id="2.60.120.650">
    <property type="entry name" value="Cupin"/>
    <property type="match status" value="1"/>
</dbReference>
<evidence type="ECO:0000256" key="10">
    <source>
        <dbReference type="ARBA" id="ARBA00023163"/>
    </source>
</evidence>
<dbReference type="PROSITE" id="PS51184">
    <property type="entry name" value="JMJC"/>
    <property type="match status" value="1"/>
</dbReference>
<evidence type="ECO:0000313" key="20">
    <source>
        <dbReference type="Proteomes" id="UP000694399"/>
    </source>
</evidence>
<protein>
    <recommendedName>
        <fullName evidence="16">Bifunctional lysine-specific demethylase and histidyl-hydroxylase</fullName>
        <ecNumber evidence="16">1.14.11.-</ecNumber>
    </recommendedName>
</protein>
<dbReference type="PANTHER" id="PTHR13096">
    <property type="entry name" value="MINA53 MYC INDUCED NUCLEAR ANTIGEN"/>
    <property type="match status" value="1"/>
</dbReference>
<feature type="region of interest" description="Disordered" evidence="17">
    <location>
        <begin position="152"/>
        <end position="194"/>
    </location>
</feature>
<evidence type="ECO:0000256" key="6">
    <source>
        <dbReference type="ARBA" id="ARBA00022964"/>
    </source>
</evidence>
<keyword evidence="20" id="KW-1185">Reference proteome</keyword>
<dbReference type="GeneID" id="122222914"/>
<evidence type="ECO:0000256" key="1">
    <source>
        <dbReference type="ARBA" id="ARBA00004123"/>
    </source>
</evidence>
<evidence type="ECO:0000259" key="18">
    <source>
        <dbReference type="PROSITE" id="PS51184"/>
    </source>
</evidence>
<dbReference type="FunFam" id="3.90.930.40:FF:000001">
    <property type="entry name" value="ribosomal oxygenase 1 isoform X1"/>
    <property type="match status" value="1"/>
</dbReference>
<evidence type="ECO:0000256" key="9">
    <source>
        <dbReference type="ARBA" id="ARBA00023015"/>
    </source>
</evidence>
<dbReference type="GO" id="GO:0036139">
    <property type="term" value="F:peptidyl-histidine dioxygenase activity"/>
    <property type="evidence" value="ECO:0007669"/>
    <property type="project" value="UniProtKB-EC"/>
</dbReference>
<comment type="cofactor">
    <cofactor evidence="16">
        <name>Fe(2+)</name>
        <dbReference type="ChEBI" id="CHEBI:29033"/>
    </cofactor>
    <text evidence="16">Binds 1 Fe(2+) ion per subunit.</text>
</comment>
<keyword evidence="4 16" id="KW-0479">Metal-binding</keyword>
<evidence type="ECO:0000256" key="15">
    <source>
        <dbReference type="ARBA" id="ARBA00057861"/>
    </source>
</evidence>
<evidence type="ECO:0000256" key="7">
    <source>
        <dbReference type="ARBA" id="ARBA00023002"/>
    </source>
</evidence>
<feature type="domain" description="JmjC" evidence="18">
    <location>
        <begin position="420"/>
        <end position="565"/>
    </location>
</feature>
<keyword evidence="6 16" id="KW-0223">Dioxygenase</keyword>
<dbReference type="KEGG" id="plez:122222914"/>
<dbReference type="Proteomes" id="UP000694399">
    <property type="component" value="Chromosome B4"/>
</dbReference>
<dbReference type="FunFam" id="1.10.10.1500:FF:000001">
    <property type="entry name" value="ribosomal oxygenase 1 isoform X1"/>
    <property type="match status" value="1"/>
</dbReference>
<keyword evidence="10 16" id="KW-0804">Transcription</keyword>
<name>A0A8C8WAQ0_PANLE</name>
<dbReference type="GO" id="GO:0034647">
    <property type="term" value="F:histone H3K4me/H3K4me2/H3K4me3 demethylase activity"/>
    <property type="evidence" value="ECO:0007669"/>
    <property type="project" value="Ensembl"/>
</dbReference>
<dbReference type="Gene3D" id="1.10.10.1500">
    <property type="entry name" value="JmjC domain-containing ribosomal oxygenase (ROX), dimer domain"/>
    <property type="match status" value="1"/>
</dbReference>
<dbReference type="PANTHER" id="PTHR13096:SF8">
    <property type="entry name" value="RIBOSOMAL OXYGENASE 1"/>
    <property type="match status" value="1"/>
</dbReference>
<dbReference type="GO" id="GO:0140680">
    <property type="term" value="F:histone H3K36me/H3K36me2 demethylase activity"/>
    <property type="evidence" value="ECO:0007669"/>
    <property type="project" value="UniProtKB-EC"/>
</dbReference>
<dbReference type="GO" id="GO:0045668">
    <property type="term" value="P:negative regulation of osteoblast differentiation"/>
    <property type="evidence" value="ECO:0007669"/>
    <property type="project" value="Ensembl"/>
</dbReference>
<keyword evidence="9 16" id="KW-0805">Transcription regulation</keyword>
<evidence type="ECO:0000256" key="14">
    <source>
        <dbReference type="ARBA" id="ARBA00049324"/>
    </source>
</evidence>
<comment type="catalytic activity">
    <reaction evidence="13">
        <text>N(6),N(6)-dimethyl-L-lysyl(36)-[histone H3] + 2 2-oxoglutarate + 2 O2 = L-lysyl(36)-[histone H3] + 2 formaldehyde + 2 succinate + 2 CO2</text>
        <dbReference type="Rhea" id="RHEA:42032"/>
        <dbReference type="Rhea" id="RHEA-COMP:9785"/>
        <dbReference type="Rhea" id="RHEA-COMP:9787"/>
        <dbReference type="ChEBI" id="CHEBI:15379"/>
        <dbReference type="ChEBI" id="CHEBI:16526"/>
        <dbReference type="ChEBI" id="CHEBI:16810"/>
        <dbReference type="ChEBI" id="CHEBI:16842"/>
        <dbReference type="ChEBI" id="CHEBI:29969"/>
        <dbReference type="ChEBI" id="CHEBI:30031"/>
        <dbReference type="ChEBI" id="CHEBI:61976"/>
        <dbReference type="EC" id="1.14.11.27"/>
    </reaction>
    <physiologicalReaction direction="left-to-right" evidence="13">
        <dbReference type="Rhea" id="RHEA:42033"/>
    </physiologicalReaction>
</comment>
<comment type="catalytic activity">
    <reaction evidence="12">
        <text>L-histidyl-[protein] + 2-oxoglutarate + O2 = (3S)-3-hydroxy-L-histidyl-[protein] + succinate + CO2</text>
        <dbReference type="Rhea" id="RHEA:54256"/>
        <dbReference type="Rhea" id="RHEA-COMP:9745"/>
        <dbReference type="Rhea" id="RHEA-COMP:13840"/>
        <dbReference type="ChEBI" id="CHEBI:15379"/>
        <dbReference type="ChEBI" id="CHEBI:16526"/>
        <dbReference type="ChEBI" id="CHEBI:16810"/>
        <dbReference type="ChEBI" id="CHEBI:29979"/>
        <dbReference type="ChEBI" id="CHEBI:30031"/>
        <dbReference type="ChEBI" id="CHEBI:138021"/>
        <dbReference type="EC" id="1.14.11.79"/>
    </reaction>
    <physiologicalReaction direction="left-to-right" evidence="12">
        <dbReference type="Rhea" id="RHEA:54257"/>
    </physiologicalReaction>
</comment>
<dbReference type="CTD" id="79697"/>
<dbReference type="GO" id="GO:0045892">
    <property type="term" value="P:negative regulation of DNA-templated transcription"/>
    <property type="evidence" value="ECO:0007669"/>
    <property type="project" value="Ensembl"/>
</dbReference>
<keyword evidence="7 16" id="KW-0560">Oxidoreductase</keyword>
<evidence type="ECO:0000256" key="16">
    <source>
        <dbReference type="RuleBase" id="RU366061"/>
    </source>
</evidence>
<comment type="function">
    <text evidence="15">Oxygenase that can act as both a histone lysine demethylase and a ribosomal histidine hydroxylase. Specifically demethylates 'Lys-4' (H3K4me) and 'Lys-36' (H3K36me) of histone H3, thereby playing a central role in histone code. Preferentially demethylates trimethylated H3 'Lys-4' (H3K4me3) and monomethylated H3 'Lys-4' (H3K4me1) residues, while it has weaker activity for dimethylated H3 'Lys-36' (H3K36me2). Acts as a regulator of osteoblast differentiation via its interaction with SP7/OSX by demethylating H3K4me and H3K36me, thereby inhibiting SP7/OSX-mediated promoter activation. Also catalyzes demethylation of non-histone proteins, such as CGAS: demethylation of monomethylated CGAS promotes interaction between CGAS and PARP1, followed by PARP1 inactivation. Also catalyzes the hydroxylation of 60S ribosomal protein L8 on 'His-216', thereby playing a role in ribosome biogenesis. Participates in MYC-induced transcriptional activation.</text>
</comment>
<dbReference type="SUPFAM" id="SSF51197">
    <property type="entry name" value="Clavaminate synthase-like"/>
    <property type="match status" value="1"/>
</dbReference>
<feature type="region of interest" description="Disordered" evidence="17">
    <location>
        <begin position="74"/>
        <end position="101"/>
    </location>
</feature>
<evidence type="ECO:0000256" key="5">
    <source>
        <dbReference type="ARBA" id="ARBA00022853"/>
    </source>
</evidence>
<evidence type="ECO:0000256" key="17">
    <source>
        <dbReference type="SAM" id="MobiDB-lite"/>
    </source>
</evidence>
<comment type="subcellular location">
    <subcellularLocation>
        <location evidence="1 16">Nucleus</location>
    </subcellularLocation>
</comment>
<feature type="region of interest" description="Disordered" evidence="17">
    <location>
        <begin position="113"/>
        <end position="133"/>
    </location>
</feature>
<evidence type="ECO:0000256" key="13">
    <source>
        <dbReference type="ARBA" id="ARBA00048301"/>
    </source>
</evidence>
<sequence length="765" mass="85603">MRTSWGTLQYTEIKEFPAIWFLNCPANVKSLLIWQLLRYGGERQTTSRARGRRRAEEWQAWPIRRRLEAAPLPRVPRSRSPRDLFSSQPWPGSEGAPTMDGLRASAGLLRRGRLRRRRQPQPHSGSVLALPLRPRKIRRQLRRSVASRMAALRAQTLPSEDSEDSRVESTVDDPGDPLAGGAATIPDAARREPYGHLGPAELLEASPASRSLQTPRALVEAQTPPARLVEAQTPPARLVEAPALPARLVPAPAPPARLVEVPAAPARVVETSALLCPAQHLAAAPPSVAPATLSGPQVDSTGGELAWDSPLQRVLAELNRIPSSRRRAARLFEWLISPMPPDHFYRRLWEREAVLVRRQDHAYYQGLFSTADLDSMLRHEEVQFGQHLDAARYVNGRRETLNPPGRALPAAAWALYQAGCSLRLLCPQAFSTTVWQFLAVLQEQFGSMAGSNVYLTPPNSQGFAPHYDDIEAFVLQLEGRKLWRVYRPRVPTEELALTSSPNFSQDDLGEPVLQTVLEPGDLLYFPRGFIHQAECQDGVHSLHLTLSTYQRNTWGDFLEAVLPLAVQAAMEENVEFRRGLPRDFMDYMGAQHSDSKDPRRTAFMEKVRVLVARLGHFAPVDAVADQRAKDFIHDSLPPVLTDRERALSVYGLPIRWEAGEPVNVGAQLTTETEVHMLQDGIARLVGEGGHLFLYYTVENSRVYHLEEPKCLEIYPQQADAMELLLRSYPEFVRVGDLPCDTVEDQLSLATMLYDKGLLLTKMPLT</sequence>
<keyword evidence="5" id="KW-0156">Chromatin regulator</keyword>
<reference evidence="19" key="1">
    <citation type="journal article" date="2019" name="bioRxiv">
        <title>Long live the king: chromosome-level assembly of the lion (Panthera leo) using linked-read, Hi-C, and long read data.</title>
        <authorList>
            <person name="Armstrong E.E."/>
            <person name="Taylor R.W."/>
            <person name="Miller D.E."/>
            <person name="Kaelin C."/>
            <person name="Barsh G."/>
            <person name="Hadly E.A."/>
            <person name="Petrov D."/>
        </authorList>
    </citation>
    <scope>NUCLEOTIDE SEQUENCE [LARGE SCALE GENOMIC DNA]</scope>
</reference>
<dbReference type="RefSeq" id="XP_042799655.1">
    <property type="nucleotide sequence ID" value="XM_042943721.1"/>
</dbReference>
<reference evidence="19" key="3">
    <citation type="submission" date="2025-09" db="UniProtKB">
        <authorList>
            <consortium name="Ensembl"/>
        </authorList>
    </citation>
    <scope>IDENTIFICATION</scope>
</reference>
<dbReference type="GO" id="GO:0005506">
    <property type="term" value="F:iron ion binding"/>
    <property type="evidence" value="ECO:0007669"/>
    <property type="project" value="UniProtKB-UniRule"/>
</dbReference>
<keyword evidence="11 16" id="KW-0539">Nucleus</keyword>
<evidence type="ECO:0000256" key="11">
    <source>
        <dbReference type="ARBA" id="ARBA00023242"/>
    </source>
</evidence>
<dbReference type="EC" id="1.14.11.-" evidence="16"/>
<gene>
    <name evidence="19" type="primary">RIOX1</name>
</gene>
<dbReference type="Ensembl" id="ENSPLOT00000000911.1">
    <property type="protein sequence ID" value="ENSPLOP00000000839.1"/>
    <property type="gene ID" value="ENSPLOG00000000634.1"/>
</dbReference>
<dbReference type="InterPro" id="IPR039994">
    <property type="entry name" value="NO66-like"/>
</dbReference>
<evidence type="ECO:0000256" key="3">
    <source>
        <dbReference type="ARBA" id="ARBA00022491"/>
    </source>
</evidence>
<proteinExistence type="inferred from homology"/>
<accession>A0A8C8WAQ0</accession>
<dbReference type="Gene3D" id="3.90.930.40">
    <property type="match status" value="1"/>
</dbReference>
<keyword evidence="8 16" id="KW-0408">Iron</keyword>
<comment type="catalytic activity">
    <reaction evidence="14">
        <text>N(6)-methyl-L-lysyl-[protein] + 2-oxoglutarate + O2 = L-lysyl-[protein] + formaldehyde + succinate + CO2</text>
        <dbReference type="Rhea" id="RHEA:60924"/>
        <dbReference type="Rhea" id="RHEA-COMP:9752"/>
        <dbReference type="Rhea" id="RHEA-COMP:13053"/>
        <dbReference type="ChEBI" id="CHEBI:15379"/>
        <dbReference type="ChEBI" id="CHEBI:16526"/>
        <dbReference type="ChEBI" id="CHEBI:16810"/>
        <dbReference type="ChEBI" id="CHEBI:16842"/>
        <dbReference type="ChEBI" id="CHEBI:29969"/>
        <dbReference type="ChEBI" id="CHEBI:30031"/>
        <dbReference type="ChEBI" id="CHEBI:61929"/>
    </reaction>
    <physiologicalReaction direction="left-to-right" evidence="14">
        <dbReference type="Rhea" id="RHEA:60925"/>
    </physiologicalReaction>
</comment>
<organism evidence="19 20">
    <name type="scientific">Panthera leo</name>
    <name type="common">Lion</name>
    <dbReference type="NCBI Taxonomy" id="9689"/>
    <lineage>
        <taxon>Eukaryota</taxon>
        <taxon>Metazoa</taxon>
        <taxon>Chordata</taxon>
        <taxon>Craniata</taxon>
        <taxon>Vertebrata</taxon>
        <taxon>Euteleostomi</taxon>
        <taxon>Mammalia</taxon>
        <taxon>Eutheria</taxon>
        <taxon>Laurasiatheria</taxon>
        <taxon>Carnivora</taxon>
        <taxon>Feliformia</taxon>
        <taxon>Felidae</taxon>
        <taxon>Pantherinae</taxon>
        <taxon>Panthera</taxon>
    </lineage>
</organism>
<dbReference type="GO" id="GO:0005730">
    <property type="term" value="C:nucleolus"/>
    <property type="evidence" value="ECO:0007669"/>
    <property type="project" value="Ensembl"/>
</dbReference>
<dbReference type="Pfam" id="PF08007">
    <property type="entry name" value="JmjC_2"/>
    <property type="match status" value="1"/>
</dbReference>
<dbReference type="GO" id="GO:0045738">
    <property type="term" value="P:negative regulation of DNA repair"/>
    <property type="evidence" value="ECO:0007669"/>
    <property type="project" value="Ensembl"/>
</dbReference>
<evidence type="ECO:0000256" key="4">
    <source>
        <dbReference type="ARBA" id="ARBA00022723"/>
    </source>
</evidence>
<comment type="similarity">
    <text evidence="2">Belongs to the ROX family. NO66 subfamily.</text>
</comment>
<evidence type="ECO:0000256" key="2">
    <source>
        <dbReference type="ARBA" id="ARBA00010309"/>
    </source>
</evidence>
<evidence type="ECO:0000256" key="12">
    <source>
        <dbReference type="ARBA" id="ARBA00048149"/>
    </source>
</evidence>
<evidence type="ECO:0000313" key="19">
    <source>
        <dbReference type="Ensembl" id="ENSPLOP00000000839.1"/>
    </source>
</evidence>
<dbReference type="FunFam" id="2.60.120.650:FF:000013">
    <property type="entry name" value="Ribosomal oxygenase 1"/>
    <property type="match status" value="1"/>
</dbReference>
<dbReference type="GeneTree" id="ENSGT00390000000083"/>
<dbReference type="Pfam" id="PF21233">
    <property type="entry name" value="WHD_RIOX1"/>
    <property type="match status" value="1"/>
</dbReference>
<dbReference type="InterPro" id="IPR003347">
    <property type="entry name" value="JmjC_dom"/>
</dbReference>
<reference evidence="19" key="2">
    <citation type="submission" date="2025-08" db="UniProtKB">
        <authorList>
            <consortium name="Ensembl"/>
        </authorList>
    </citation>
    <scope>IDENTIFICATION</scope>
</reference>
<keyword evidence="3" id="KW-0678">Repressor</keyword>
<dbReference type="GO" id="GO:0006281">
    <property type="term" value="P:DNA repair"/>
    <property type="evidence" value="ECO:0007669"/>
    <property type="project" value="Ensembl"/>
</dbReference>
<dbReference type="InterPro" id="IPR049043">
    <property type="entry name" value="WHD_RIOX1"/>
</dbReference>
<dbReference type="AlphaFoldDB" id="A0A8C8WAQ0"/>